<evidence type="ECO:0000313" key="6">
    <source>
        <dbReference type="EMBL" id="GKT37353.1"/>
    </source>
</evidence>
<reference evidence="6" key="1">
    <citation type="submission" date="2022-03" db="EMBL/GenBank/DDBJ databases">
        <title>Draft genome sequence of Aduncisulcus paluster, a free-living microaerophilic Fornicata.</title>
        <authorList>
            <person name="Yuyama I."/>
            <person name="Kume K."/>
            <person name="Tamura T."/>
            <person name="Inagaki Y."/>
            <person name="Hashimoto T."/>
        </authorList>
    </citation>
    <scope>NUCLEOTIDE SEQUENCE</scope>
    <source>
        <strain evidence="6">NY0171</strain>
    </source>
</reference>
<keyword evidence="4" id="KW-0342">GTP-binding</keyword>
<feature type="compositionally biased region" description="Polar residues" evidence="5">
    <location>
        <begin position="178"/>
        <end position="192"/>
    </location>
</feature>
<dbReference type="InterPro" id="IPR005225">
    <property type="entry name" value="Small_GTP-bd"/>
</dbReference>
<feature type="region of interest" description="Disordered" evidence="5">
    <location>
        <begin position="177"/>
        <end position="198"/>
    </location>
</feature>
<comment type="caution">
    <text evidence="6">The sequence shown here is derived from an EMBL/GenBank/DDBJ whole genome shotgun (WGS) entry which is preliminary data.</text>
</comment>
<proteinExistence type="predicted"/>
<dbReference type="CDD" id="cd00154">
    <property type="entry name" value="Rab"/>
    <property type="match status" value="1"/>
</dbReference>
<dbReference type="Gene3D" id="3.40.50.300">
    <property type="entry name" value="P-loop containing nucleotide triphosphate hydrolases"/>
    <property type="match status" value="1"/>
</dbReference>
<name>A0ABQ5KY41_9EUKA</name>
<accession>A0ABQ5KY41</accession>
<keyword evidence="7" id="KW-1185">Reference proteome</keyword>
<dbReference type="EMBL" id="BQXS01011459">
    <property type="protein sequence ID" value="GKT37353.1"/>
    <property type="molecule type" value="Genomic_DNA"/>
</dbReference>
<evidence type="ECO:0000256" key="1">
    <source>
        <dbReference type="ARBA" id="ARBA00022448"/>
    </source>
</evidence>
<dbReference type="InterPro" id="IPR001806">
    <property type="entry name" value="Small_GTPase"/>
</dbReference>
<keyword evidence="1" id="KW-0813">Transport</keyword>
<dbReference type="NCBIfam" id="TIGR00231">
    <property type="entry name" value="small_GTP"/>
    <property type="match status" value="1"/>
</dbReference>
<keyword evidence="3" id="KW-0653">Protein transport</keyword>
<dbReference type="Proteomes" id="UP001057375">
    <property type="component" value="Unassembled WGS sequence"/>
</dbReference>
<dbReference type="InterPro" id="IPR025662">
    <property type="entry name" value="Sigma_54_int_dom_ATP-bd_1"/>
</dbReference>
<dbReference type="PROSITE" id="PS51419">
    <property type="entry name" value="RAB"/>
    <property type="match status" value="1"/>
</dbReference>
<dbReference type="PROSITE" id="PS51421">
    <property type="entry name" value="RAS"/>
    <property type="match status" value="1"/>
</dbReference>
<dbReference type="SUPFAM" id="SSF52540">
    <property type="entry name" value="P-loop containing nucleoside triphosphate hydrolases"/>
    <property type="match status" value="1"/>
</dbReference>
<dbReference type="InterPro" id="IPR027417">
    <property type="entry name" value="P-loop_NTPase"/>
</dbReference>
<dbReference type="Pfam" id="PF00071">
    <property type="entry name" value="Ras"/>
    <property type="match status" value="1"/>
</dbReference>
<dbReference type="PROSITE" id="PS00675">
    <property type="entry name" value="SIGMA54_INTERACT_1"/>
    <property type="match status" value="1"/>
</dbReference>
<evidence type="ECO:0000256" key="2">
    <source>
        <dbReference type="ARBA" id="ARBA00022741"/>
    </source>
</evidence>
<evidence type="ECO:0000256" key="3">
    <source>
        <dbReference type="ARBA" id="ARBA00022927"/>
    </source>
</evidence>
<dbReference type="SMART" id="SM00175">
    <property type="entry name" value="RAB"/>
    <property type="match status" value="1"/>
</dbReference>
<evidence type="ECO:0000256" key="5">
    <source>
        <dbReference type="SAM" id="MobiDB-lite"/>
    </source>
</evidence>
<dbReference type="SMART" id="SM00173">
    <property type="entry name" value="RAS"/>
    <property type="match status" value="1"/>
</dbReference>
<gene>
    <name evidence="6" type="ORF">ADUPG1_010154</name>
</gene>
<dbReference type="PRINTS" id="PR00449">
    <property type="entry name" value="RASTRNSFRMNG"/>
</dbReference>
<organism evidence="6 7">
    <name type="scientific">Aduncisulcus paluster</name>
    <dbReference type="NCBI Taxonomy" id="2918883"/>
    <lineage>
        <taxon>Eukaryota</taxon>
        <taxon>Metamonada</taxon>
        <taxon>Carpediemonas-like organisms</taxon>
        <taxon>Aduncisulcus</taxon>
    </lineage>
</organism>
<protein>
    <submittedName>
        <fullName evidence="6">Small GTPase like protein</fullName>
    </submittedName>
</protein>
<dbReference type="SMART" id="SM00176">
    <property type="entry name" value="RAN"/>
    <property type="match status" value="1"/>
</dbReference>
<dbReference type="SMART" id="SM00174">
    <property type="entry name" value="RHO"/>
    <property type="match status" value="1"/>
</dbReference>
<evidence type="ECO:0000256" key="4">
    <source>
        <dbReference type="ARBA" id="ARBA00023134"/>
    </source>
</evidence>
<dbReference type="PANTHER" id="PTHR47977">
    <property type="entry name" value="RAS-RELATED PROTEIN RAB"/>
    <property type="match status" value="1"/>
</dbReference>
<evidence type="ECO:0000313" key="7">
    <source>
        <dbReference type="Proteomes" id="UP001057375"/>
    </source>
</evidence>
<sequence length="198" mass="21717">MAEEVYKILLVGESGVGKSAILLRFADDMFSEGFVTTVGIDFKNKDVKVDGKLITLQLWDSAGQERFKTIVKSYFRSADAVILAYDVTDEKSFKRVEYWISSIERGSPEGCVKVIVGNKCDLKLRRVVTSDRGEACAGSHSCPYFETSAKTGVGVNKVFMYIAEKLSRGARKPAEVSLTDQLQLDQTPSSEGTGCCGK</sequence>
<dbReference type="PROSITE" id="PS51420">
    <property type="entry name" value="RHO"/>
    <property type="match status" value="1"/>
</dbReference>
<keyword evidence="2" id="KW-0547">Nucleotide-binding</keyword>
<dbReference type="InterPro" id="IPR050227">
    <property type="entry name" value="Rab"/>
</dbReference>